<organism evidence="3 4">
    <name type="scientific">Diaporthe helianthi</name>
    <dbReference type="NCBI Taxonomy" id="158607"/>
    <lineage>
        <taxon>Eukaryota</taxon>
        <taxon>Fungi</taxon>
        <taxon>Dikarya</taxon>
        <taxon>Ascomycota</taxon>
        <taxon>Pezizomycotina</taxon>
        <taxon>Sordariomycetes</taxon>
        <taxon>Sordariomycetidae</taxon>
        <taxon>Diaporthales</taxon>
        <taxon>Diaporthaceae</taxon>
        <taxon>Diaporthe</taxon>
    </lineage>
</organism>
<feature type="chain" id="PRO_5015106753" description="Serine-threonine rich protein" evidence="2">
    <location>
        <begin position="20"/>
        <end position="364"/>
    </location>
</feature>
<dbReference type="SUPFAM" id="SSF49503">
    <property type="entry name" value="Cupredoxins"/>
    <property type="match status" value="1"/>
</dbReference>
<dbReference type="PANTHER" id="PTHR34883">
    <property type="entry name" value="SERINE-RICH PROTEIN, PUTATIVE-RELATED-RELATED"/>
    <property type="match status" value="1"/>
</dbReference>
<sequence>MKFSAALVALAAPLALAKAVHNVYPARRDTDLYPRKSEEMPMEKSEGGGGEGEGKDEGKGEGKGKGKEGGGAAGTAGMQGPGEQISPSQEQLITLGLSGAGITTNAATQVIIIWINQGAGAPTMNVNPPPMAAPPAAQTHEVMVGGAAGLQFTPSEIKAAVGDMVVFTFMSANHTATQSAFETPCQALAGGMDSGFQANPNNSVNPPPQVAMQVMVDTPLWFYCRQKGHCGKGMTFSINPTAAKTQALFQSMAIAQNGTGASTPITGGSTPPPAAGGNGSVAPPPAEGGAAAPPTGGAAAPAEGGGAAAPTMGEGQMQNGACVCAVTCSVGSFPAAQAQGVGAFGGLPGALPANMSEVMMNPSA</sequence>
<dbReference type="AlphaFoldDB" id="A0A2P5I5P3"/>
<keyword evidence="4" id="KW-1185">Reference proteome</keyword>
<dbReference type="CDD" id="cd00920">
    <property type="entry name" value="Cupredoxin"/>
    <property type="match status" value="1"/>
</dbReference>
<dbReference type="Gene3D" id="2.60.40.420">
    <property type="entry name" value="Cupredoxins - blue copper proteins"/>
    <property type="match status" value="1"/>
</dbReference>
<dbReference type="EMBL" id="MAVT02000241">
    <property type="protein sequence ID" value="POS77784.1"/>
    <property type="molecule type" value="Genomic_DNA"/>
</dbReference>
<dbReference type="STRING" id="158607.A0A2P5I5P3"/>
<evidence type="ECO:0000313" key="4">
    <source>
        <dbReference type="Proteomes" id="UP000094444"/>
    </source>
</evidence>
<feature type="compositionally biased region" description="Low complexity" evidence="1">
    <location>
        <begin position="287"/>
        <end position="302"/>
    </location>
</feature>
<evidence type="ECO:0000256" key="1">
    <source>
        <dbReference type="SAM" id="MobiDB-lite"/>
    </source>
</evidence>
<proteinExistence type="predicted"/>
<dbReference type="OrthoDB" id="1921208at2759"/>
<comment type="caution">
    <text evidence="3">The sequence shown here is derived from an EMBL/GenBank/DDBJ whole genome shotgun (WGS) entry which is preliminary data.</text>
</comment>
<reference evidence="3" key="1">
    <citation type="submission" date="2017-09" db="EMBL/GenBank/DDBJ databases">
        <title>Polyketide synthases of a Diaporthe helianthi virulent isolate.</title>
        <authorList>
            <person name="Baroncelli R."/>
        </authorList>
    </citation>
    <scope>NUCLEOTIDE SEQUENCE [LARGE SCALE GENOMIC DNA]</scope>
    <source>
        <strain evidence="3">7/96</strain>
    </source>
</reference>
<evidence type="ECO:0000256" key="2">
    <source>
        <dbReference type="SAM" id="SignalP"/>
    </source>
</evidence>
<feature type="signal peptide" evidence="2">
    <location>
        <begin position="1"/>
        <end position="19"/>
    </location>
</feature>
<feature type="compositionally biased region" description="Low complexity" evidence="1">
    <location>
        <begin position="259"/>
        <end position="269"/>
    </location>
</feature>
<feature type="compositionally biased region" description="Basic and acidic residues" evidence="1">
    <location>
        <begin position="31"/>
        <end position="68"/>
    </location>
</feature>
<protein>
    <recommendedName>
        <fullName evidence="5">Serine-threonine rich protein</fullName>
    </recommendedName>
</protein>
<keyword evidence="2" id="KW-0732">Signal</keyword>
<gene>
    <name evidence="3" type="ORF">DHEL01_v203830</name>
</gene>
<accession>A0A2P5I5P3</accession>
<evidence type="ECO:0008006" key="5">
    <source>
        <dbReference type="Google" id="ProtNLM"/>
    </source>
</evidence>
<dbReference type="Proteomes" id="UP000094444">
    <property type="component" value="Unassembled WGS sequence"/>
</dbReference>
<dbReference type="InterPro" id="IPR052953">
    <property type="entry name" value="Ser-rich/MCO-related"/>
</dbReference>
<feature type="compositionally biased region" description="Gly residues" evidence="1">
    <location>
        <begin position="69"/>
        <end position="80"/>
    </location>
</feature>
<evidence type="ECO:0000313" key="3">
    <source>
        <dbReference type="EMBL" id="POS77784.1"/>
    </source>
</evidence>
<dbReference type="InterPro" id="IPR008972">
    <property type="entry name" value="Cupredoxin"/>
</dbReference>
<feature type="region of interest" description="Disordered" evidence="1">
    <location>
        <begin position="31"/>
        <end position="85"/>
    </location>
</feature>
<dbReference type="InParanoid" id="A0A2P5I5P3"/>
<feature type="region of interest" description="Disordered" evidence="1">
    <location>
        <begin position="259"/>
        <end position="311"/>
    </location>
</feature>
<dbReference type="PANTHER" id="PTHR34883:SF4">
    <property type="entry name" value="CUPREDOXIN"/>
    <property type="match status" value="1"/>
</dbReference>
<name>A0A2P5I5P3_DIAHE</name>